<dbReference type="EMBL" id="PVNE01000002">
    <property type="protein sequence ID" value="PRX42294.1"/>
    <property type="molecule type" value="Genomic_DNA"/>
</dbReference>
<comment type="caution">
    <text evidence="2">The sequence shown here is derived from an EMBL/GenBank/DDBJ whole genome shotgun (WGS) entry which is preliminary data.</text>
</comment>
<feature type="transmembrane region" description="Helical" evidence="1">
    <location>
        <begin position="149"/>
        <end position="166"/>
    </location>
</feature>
<evidence type="ECO:0000313" key="2">
    <source>
        <dbReference type="EMBL" id="PRX42294.1"/>
    </source>
</evidence>
<keyword evidence="1" id="KW-1133">Transmembrane helix</keyword>
<name>A0A2T0LIL1_9BACL</name>
<dbReference type="Pfam" id="PF24686">
    <property type="entry name" value="FLQE3_permease"/>
    <property type="match status" value="1"/>
</dbReference>
<sequence length="234" mass="26606">MKRVWLALKQDVRFQYRHGFYLAYLFVTLFYVVLLSFLPDSSKPTMATMVILSDPSFLGYFFIGGIILLEKEQGIIESLMVTPLRLRDYLLAKAFSLPFLSVMTVLAIYTAVFGLLRLSAWFLLGIWWTSVFFTLFGLGVAIRCRTMGGYFLVSSPAAMIFLPPVLEHLNIHDMPLDFLFPTGASLRLIETPFRPLEFDEGLVQLGILTGWSVLAYLWAKRSVHKKIAGKKEDG</sequence>
<feature type="transmembrane region" description="Helical" evidence="1">
    <location>
        <begin position="201"/>
        <end position="219"/>
    </location>
</feature>
<keyword evidence="1" id="KW-0812">Transmembrane</keyword>
<feature type="transmembrane region" description="Helical" evidence="1">
    <location>
        <begin position="118"/>
        <end position="142"/>
    </location>
</feature>
<feature type="transmembrane region" description="Helical" evidence="1">
    <location>
        <begin position="90"/>
        <end position="112"/>
    </location>
</feature>
<keyword evidence="3" id="KW-1185">Reference proteome</keyword>
<evidence type="ECO:0000313" key="3">
    <source>
        <dbReference type="Proteomes" id="UP000237797"/>
    </source>
</evidence>
<dbReference type="Proteomes" id="UP000237797">
    <property type="component" value="Unassembled WGS sequence"/>
</dbReference>
<feature type="transmembrane region" description="Helical" evidence="1">
    <location>
        <begin position="21"/>
        <end position="39"/>
    </location>
</feature>
<dbReference type="RefSeq" id="WP_106343822.1">
    <property type="nucleotide sequence ID" value="NZ_PVNE01000002.1"/>
</dbReference>
<dbReference type="AlphaFoldDB" id="A0A2T0LIL1"/>
<dbReference type="InterPro" id="IPR056926">
    <property type="entry name" value="FLQE3_permease"/>
</dbReference>
<organism evidence="2 3">
    <name type="scientific">Planifilum fimeticola</name>
    <dbReference type="NCBI Taxonomy" id="201975"/>
    <lineage>
        <taxon>Bacteria</taxon>
        <taxon>Bacillati</taxon>
        <taxon>Bacillota</taxon>
        <taxon>Bacilli</taxon>
        <taxon>Bacillales</taxon>
        <taxon>Thermoactinomycetaceae</taxon>
        <taxon>Planifilum</taxon>
    </lineage>
</organism>
<reference evidence="2 3" key="1">
    <citation type="submission" date="2018-03" db="EMBL/GenBank/DDBJ databases">
        <title>Genomic Encyclopedia of Archaeal and Bacterial Type Strains, Phase II (KMG-II): from individual species to whole genera.</title>
        <authorList>
            <person name="Goeker M."/>
        </authorList>
    </citation>
    <scope>NUCLEOTIDE SEQUENCE [LARGE SCALE GENOMIC DNA]</scope>
    <source>
        <strain evidence="2 3">DSM 44946</strain>
    </source>
</reference>
<gene>
    <name evidence="2" type="ORF">CLV97_10281</name>
</gene>
<evidence type="ECO:0000256" key="1">
    <source>
        <dbReference type="SAM" id="Phobius"/>
    </source>
</evidence>
<keyword evidence="1" id="KW-0472">Membrane</keyword>
<proteinExistence type="predicted"/>
<feature type="transmembrane region" description="Helical" evidence="1">
    <location>
        <begin position="45"/>
        <end position="69"/>
    </location>
</feature>
<accession>A0A2T0LIL1</accession>
<dbReference type="OrthoDB" id="8480522at2"/>
<protein>
    <submittedName>
        <fullName evidence="2">Fluoroquinolone transport system permease protein</fullName>
    </submittedName>
</protein>